<dbReference type="InterPro" id="IPR016035">
    <property type="entry name" value="Acyl_Trfase/lysoPLipase"/>
</dbReference>
<dbReference type="InterPro" id="IPR002641">
    <property type="entry name" value="PNPLA_dom"/>
</dbReference>
<dbReference type="Pfam" id="PF11815">
    <property type="entry name" value="DUF3336"/>
    <property type="match status" value="1"/>
</dbReference>
<sequence length="600" mass="68163">MAPRYEVKTWGQFALAIVLTVSDVLHTWICNFLAWSRRKPMKQEMLERLASATDYDEWLHAAQALDFLPSPHSWRLNPIDSQYDYRLIDERRRKLYVLRKNDDIPELTSYLRHGLFRNMYGITKLGLYDKTYSCTKENIHICLDVTVDSIHSIADSTTAETRREGRLSTQDWIDNIHDAKQTYGQTALMLQGGSVFGLCHLGIVKALLHENCLPRVIVGTATGALMAALVGIHTRKDLPHFLSGEKIDLGAFAASSLEAKKRKAEELDLIGREAPSSILPDWFTVLGRRLQRLATEGLLLDPDVLNECVKANVGDITFEEAYNHTGCILNIVVSPPTDEMPSLMNYLTAPNVLIRSAAMISHNTNMDPQKRQSRVYLLSKSAKGTIESRPIYTPPQPAMSHLQSNDSEHPTRRLRQQFNVEHFIISQARPYLAPFVQPSLPYVRGTNRSWMPRLLPGLIKHSLQLADTFNLLPSSFSRILSDEKIQGDKFTLVPELSITDWTRLLKNPSKEEMDFWILKGERCVWPSLCALKARMAVEMALDYAWAEVEAKKTGNPSSSRKNLVDRQSLIALPPQPVYRADEDGEWSSRKRKTPASQDEW</sequence>
<proteinExistence type="predicted"/>
<dbReference type="SUPFAM" id="SSF52151">
    <property type="entry name" value="FabD/lysophospholipase-like"/>
    <property type="match status" value="1"/>
</dbReference>
<evidence type="ECO:0000256" key="5">
    <source>
        <dbReference type="PROSITE-ProRule" id="PRU01161"/>
    </source>
</evidence>
<keyword evidence="7" id="KW-0472">Membrane</keyword>
<dbReference type="AlphaFoldDB" id="A0A6A6F7J4"/>
<accession>A0A6A6F7J4</accession>
<evidence type="ECO:0000256" key="2">
    <source>
        <dbReference type="ARBA" id="ARBA00022801"/>
    </source>
</evidence>
<name>A0A6A6F7J4_9PEZI</name>
<keyword evidence="4" id="KW-0443">Lipid metabolism</keyword>
<dbReference type="InterPro" id="IPR050301">
    <property type="entry name" value="NTE"/>
</dbReference>
<keyword evidence="10" id="KW-1185">Reference proteome</keyword>
<keyword evidence="7" id="KW-0812">Transmembrane</keyword>
<dbReference type="PANTHER" id="PTHR14226">
    <property type="entry name" value="NEUROPATHY TARGET ESTERASE/SWISS CHEESE D.MELANOGASTER"/>
    <property type="match status" value="1"/>
</dbReference>
<dbReference type="PANTHER" id="PTHR14226:SF44">
    <property type="entry name" value="TRIACYLGLYCEROL LIPASE 3"/>
    <property type="match status" value="1"/>
</dbReference>
<evidence type="ECO:0000256" key="4">
    <source>
        <dbReference type="ARBA" id="ARBA00023098"/>
    </source>
</evidence>
<dbReference type="GO" id="GO:0006641">
    <property type="term" value="P:triglyceride metabolic process"/>
    <property type="evidence" value="ECO:0007669"/>
    <property type="project" value="UniProtKB-ARBA"/>
</dbReference>
<feature type="transmembrane region" description="Helical" evidence="7">
    <location>
        <begin position="12"/>
        <end position="35"/>
    </location>
</feature>
<dbReference type="Pfam" id="PF01734">
    <property type="entry name" value="Patatin"/>
    <property type="match status" value="1"/>
</dbReference>
<gene>
    <name evidence="9" type="ORF">CERZMDRAFT_118535</name>
</gene>
<feature type="region of interest" description="Disordered" evidence="6">
    <location>
        <begin position="574"/>
        <end position="600"/>
    </location>
</feature>
<evidence type="ECO:0000256" key="6">
    <source>
        <dbReference type="SAM" id="MobiDB-lite"/>
    </source>
</evidence>
<dbReference type="OrthoDB" id="10049244at2759"/>
<reference evidence="9" key="1">
    <citation type="journal article" date="2020" name="Stud. Mycol.">
        <title>101 Dothideomycetes genomes: a test case for predicting lifestyles and emergence of pathogens.</title>
        <authorList>
            <person name="Haridas S."/>
            <person name="Albert R."/>
            <person name="Binder M."/>
            <person name="Bloem J."/>
            <person name="Labutti K."/>
            <person name="Salamov A."/>
            <person name="Andreopoulos B."/>
            <person name="Baker S."/>
            <person name="Barry K."/>
            <person name="Bills G."/>
            <person name="Bluhm B."/>
            <person name="Cannon C."/>
            <person name="Castanera R."/>
            <person name="Culley D."/>
            <person name="Daum C."/>
            <person name="Ezra D."/>
            <person name="Gonzalez J."/>
            <person name="Henrissat B."/>
            <person name="Kuo A."/>
            <person name="Liang C."/>
            <person name="Lipzen A."/>
            <person name="Lutzoni F."/>
            <person name="Magnuson J."/>
            <person name="Mondo S."/>
            <person name="Nolan M."/>
            <person name="Ohm R."/>
            <person name="Pangilinan J."/>
            <person name="Park H.-J."/>
            <person name="Ramirez L."/>
            <person name="Alfaro M."/>
            <person name="Sun H."/>
            <person name="Tritt A."/>
            <person name="Yoshinaga Y."/>
            <person name="Zwiers L.-H."/>
            <person name="Turgeon B."/>
            <person name="Goodwin S."/>
            <person name="Spatafora J."/>
            <person name="Crous P."/>
            <person name="Grigoriev I."/>
        </authorList>
    </citation>
    <scope>NUCLEOTIDE SEQUENCE</scope>
    <source>
        <strain evidence="9">SCOH1-5</strain>
    </source>
</reference>
<evidence type="ECO:0000256" key="1">
    <source>
        <dbReference type="ARBA" id="ARBA00002682"/>
    </source>
</evidence>
<dbReference type="PROSITE" id="PS51635">
    <property type="entry name" value="PNPLA"/>
    <property type="match status" value="1"/>
</dbReference>
<dbReference type="Proteomes" id="UP000799539">
    <property type="component" value="Unassembled WGS sequence"/>
</dbReference>
<dbReference type="GO" id="GO:0004806">
    <property type="term" value="F:triacylglycerol lipase activity"/>
    <property type="evidence" value="ECO:0007669"/>
    <property type="project" value="InterPro"/>
</dbReference>
<dbReference type="Gene3D" id="3.40.1090.10">
    <property type="entry name" value="Cytosolic phospholipase A2 catalytic domain"/>
    <property type="match status" value="1"/>
</dbReference>
<evidence type="ECO:0000313" key="9">
    <source>
        <dbReference type="EMBL" id="KAF2209330.1"/>
    </source>
</evidence>
<dbReference type="GO" id="GO:0016042">
    <property type="term" value="P:lipid catabolic process"/>
    <property type="evidence" value="ECO:0007669"/>
    <property type="project" value="UniProtKB-KW"/>
</dbReference>
<protein>
    <recommendedName>
        <fullName evidence="8">PNPLA domain-containing protein</fullName>
    </recommendedName>
</protein>
<organism evidence="9 10">
    <name type="scientific">Cercospora zeae-maydis SCOH1-5</name>
    <dbReference type="NCBI Taxonomy" id="717836"/>
    <lineage>
        <taxon>Eukaryota</taxon>
        <taxon>Fungi</taxon>
        <taxon>Dikarya</taxon>
        <taxon>Ascomycota</taxon>
        <taxon>Pezizomycotina</taxon>
        <taxon>Dothideomycetes</taxon>
        <taxon>Dothideomycetidae</taxon>
        <taxon>Mycosphaerellales</taxon>
        <taxon>Mycosphaerellaceae</taxon>
        <taxon>Cercospora</taxon>
    </lineage>
</organism>
<keyword evidence="3" id="KW-0442">Lipid degradation</keyword>
<evidence type="ECO:0000256" key="7">
    <source>
        <dbReference type="SAM" id="Phobius"/>
    </source>
</evidence>
<comment type="caution">
    <text evidence="5">Lacks conserved residue(s) required for the propagation of feature annotation.</text>
</comment>
<dbReference type="InterPro" id="IPR021771">
    <property type="entry name" value="Triacylglycerol_lipase_N"/>
</dbReference>
<evidence type="ECO:0000313" key="10">
    <source>
        <dbReference type="Proteomes" id="UP000799539"/>
    </source>
</evidence>
<dbReference type="EMBL" id="ML992687">
    <property type="protein sequence ID" value="KAF2209330.1"/>
    <property type="molecule type" value="Genomic_DNA"/>
</dbReference>
<comment type="function">
    <text evidence="1">Probable lipid hydrolase.</text>
</comment>
<keyword evidence="2" id="KW-0378">Hydrolase</keyword>
<evidence type="ECO:0000256" key="3">
    <source>
        <dbReference type="ARBA" id="ARBA00022963"/>
    </source>
</evidence>
<feature type="domain" description="PNPLA" evidence="8">
    <location>
        <begin position="188"/>
        <end position="395"/>
    </location>
</feature>
<keyword evidence="7" id="KW-1133">Transmembrane helix</keyword>
<evidence type="ECO:0000259" key="8">
    <source>
        <dbReference type="PROSITE" id="PS51635"/>
    </source>
</evidence>
<feature type="region of interest" description="Disordered" evidence="6">
    <location>
        <begin position="388"/>
        <end position="410"/>
    </location>
</feature>